<dbReference type="NCBIfam" id="TIGR01549">
    <property type="entry name" value="HAD-SF-IA-v1"/>
    <property type="match status" value="1"/>
</dbReference>
<dbReference type="PANTHER" id="PTHR43434">
    <property type="entry name" value="PHOSPHOGLYCOLATE PHOSPHATASE"/>
    <property type="match status" value="1"/>
</dbReference>
<dbReference type="SFLD" id="SFLDS00003">
    <property type="entry name" value="Haloacid_Dehalogenase"/>
    <property type="match status" value="1"/>
</dbReference>
<dbReference type="EMBL" id="JAXAFJ010000002">
    <property type="protein sequence ID" value="MDX6805146.1"/>
    <property type="molecule type" value="Genomic_DNA"/>
</dbReference>
<reference evidence="1 2" key="1">
    <citation type="submission" date="2023-11" db="EMBL/GenBank/DDBJ databases">
        <authorList>
            <person name="Bao R."/>
        </authorList>
    </citation>
    <scope>NUCLEOTIDE SEQUENCE [LARGE SCALE GENOMIC DNA]</scope>
    <source>
        <strain evidence="1 2">PJ23</strain>
    </source>
</reference>
<dbReference type="GO" id="GO:0016787">
    <property type="term" value="F:hydrolase activity"/>
    <property type="evidence" value="ECO:0007669"/>
    <property type="project" value="UniProtKB-KW"/>
</dbReference>
<accession>A0ABU4RJX9</accession>
<dbReference type="InterPro" id="IPR023198">
    <property type="entry name" value="PGP-like_dom2"/>
</dbReference>
<dbReference type="InterPro" id="IPR036412">
    <property type="entry name" value="HAD-like_sf"/>
</dbReference>
<dbReference type="SFLD" id="SFLDG01135">
    <property type="entry name" value="C1.5.6:_HAD__Beta-PGM__Phospha"/>
    <property type="match status" value="1"/>
</dbReference>
<dbReference type="SFLD" id="SFLDG01129">
    <property type="entry name" value="C1.5:_HAD__Beta-PGM__Phosphata"/>
    <property type="match status" value="1"/>
</dbReference>
<dbReference type="InterPro" id="IPR023214">
    <property type="entry name" value="HAD_sf"/>
</dbReference>
<gene>
    <name evidence="1" type="ORF">SCD90_03620</name>
</gene>
<dbReference type="RefSeq" id="WP_319843276.1">
    <property type="nucleotide sequence ID" value="NZ_JAXAFJ010000002.1"/>
</dbReference>
<proteinExistence type="predicted"/>
<protein>
    <submittedName>
        <fullName evidence="1">HAD-IA family hydrolase</fullName>
    </submittedName>
</protein>
<keyword evidence="1" id="KW-0378">Hydrolase</keyword>
<dbReference type="InterPro" id="IPR006439">
    <property type="entry name" value="HAD-SF_hydro_IA"/>
</dbReference>
<keyword evidence="2" id="KW-1185">Reference proteome</keyword>
<evidence type="ECO:0000313" key="2">
    <source>
        <dbReference type="Proteomes" id="UP001274321"/>
    </source>
</evidence>
<organism evidence="1 2">
    <name type="scientific">Terrihabitans rhizophilus</name>
    <dbReference type="NCBI Taxonomy" id="3092662"/>
    <lineage>
        <taxon>Bacteria</taxon>
        <taxon>Pseudomonadati</taxon>
        <taxon>Pseudomonadota</taxon>
        <taxon>Alphaproteobacteria</taxon>
        <taxon>Hyphomicrobiales</taxon>
        <taxon>Terrihabitans</taxon>
    </lineage>
</organism>
<name>A0ABU4RJX9_9HYPH</name>
<dbReference type="Gene3D" id="3.40.50.1000">
    <property type="entry name" value="HAD superfamily/HAD-like"/>
    <property type="match status" value="1"/>
</dbReference>
<dbReference type="SUPFAM" id="SSF56784">
    <property type="entry name" value="HAD-like"/>
    <property type="match status" value="1"/>
</dbReference>
<sequence>MQLVIFDVDGTLIDSQHMIVAAMTRAFEAHGRSVPTRDTILSIVGLSLDTAMRTLCPEEPEELSGTLATAYKEAFADLRTSRDHDEPLFPGAIEVLDALSERDDVVLGLATGKSLRGVRAVLDLHGLHGRFATIQTADGHPSKPDPSMVLTAAAEMGILPNRTTMIGDTTYDIAMGRAAGARTIGVSWGYHPAEQLAATGAHIIIDRFSELPEALENLVVEA</sequence>
<dbReference type="Pfam" id="PF13419">
    <property type="entry name" value="HAD_2"/>
    <property type="match status" value="1"/>
</dbReference>
<dbReference type="PANTHER" id="PTHR43434:SF24">
    <property type="entry name" value="HYDROLASE-RELATED"/>
    <property type="match status" value="1"/>
</dbReference>
<evidence type="ECO:0000313" key="1">
    <source>
        <dbReference type="EMBL" id="MDX6805146.1"/>
    </source>
</evidence>
<dbReference type="Proteomes" id="UP001274321">
    <property type="component" value="Unassembled WGS sequence"/>
</dbReference>
<dbReference type="NCBIfam" id="TIGR01509">
    <property type="entry name" value="HAD-SF-IA-v3"/>
    <property type="match status" value="1"/>
</dbReference>
<comment type="caution">
    <text evidence="1">The sequence shown here is derived from an EMBL/GenBank/DDBJ whole genome shotgun (WGS) entry which is preliminary data.</text>
</comment>
<dbReference type="Gene3D" id="1.10.150.240">
    <property type="entry name" value="Putative phosphatase, domain 2"/>
    <property type="match status" value="1"/>
</dbReference>
<dbReference type="InterPro" id="IPR050155">
    <property type="entry name" value="HAD-like_hydrolase_sf"/>
</dbReference>
<dbReference type="InterPro" id="IPR041492">
    <property type="entry name" value="HAD_2"/>
</dbReference>